<keyword evidence="3" id="KW-1185">Reference proteome</keyword>
<sequence length="248" mass="28387">MNFSDPLRIVDLKNSTYINPTLQVVAHRGSSANQLEHTFAAYQSAIDEGCRQIELDVYQSLDGTLYVSHDPSTLRLTGKDYIINNTSDEVLSSLTVHNGESLHTLQDFFNRFGDSILYLIELKEGTPALDNLQKCLEKNPKLTKNVTVQTWDVQSLNALDSRYPEMFKQLLLNENQDVASYVKCDWIDSFALRAPQAKKEDIELAHQFGKKYWVWTVNQEEDIQKFKEWGVDGVITDHPREALEIMNA</sequence>
<dbReference type="EMBL" id="MPKA01000146">
    <property type="protein sequence ID" value="OLU43658.1"/>
    <property type="molecule type" value="Genomic_DNA"/>
</dbReference>
<dbReference type="GO" id="GO:0006629">
    <property type="term" value="P:lipid metabolic process"/>
    <property type="evidence" value="ECO:0007669"/>
    <property type="project" value="InterPro"/>
</dbReference>
<dbReference type="STRING" id="1862672.BO225_11710"/>
<dbReference type="PROSITE" id="PS50007">
    <property type="entry name" value="PIPLC_X_DOMAIN"/>
    <property type="match status" value="1"/>
</dbReference>
<reference evidence="2 3" key="1">
    <citation type="submission" date="2016-11" db="EMBL/GenBank/DDBJ databases">
        <title>Description of two novel members of the family Erysipelotrichaceae: Ileibacterium lipovorans gen. nov., sp. nov. and Dubosiella newyorkensis, gen. nov., sp. nov.</title>
        <authorList>
            <person name="Cox L.M."/>
            <person name="Sohn J."/>
            <person name="Tyrrell K.L."/>
            <person name="Citron D.M."/>
            <person name="Lawson P.A."/>
            <person name="Patel N.B."/>
            <person name="Iizumi T."/>
            <person name="Perez-Perez G.I."/>
            <person name="Goldstein E.J."/>
            <person name="Blaser M.J."/>
        </authorList>
    </citation>
    <scope>NUCLEOTIDE SEQUENCE [LARGE SCALE GENOMIC DNA]</scope>
    <source>
        <strain evidence="2 3">NYU-BL-A4</strain>
    </source>
</reference>
<dbReference type="PROSITE" id="PS51704">
    <property type="entry name" value="GP_PDE"/>
    <property type="match status" value="1"/>
</dbReference>
<comment type="caution">
    <text evidence="2">The sequence shown here is derived from an EMBL/GenBank/DDBJ whole genome shotgun (WGS) entry which is preliminary data.</text>
</comment>
<dbReference type="SUPFAM" id="SSF51695">
    <property type="entry name" value="PLC-like phosphodiesterases"/>
    <property type="match status" value="1"/>
</dbReference>
<organism evidence="2 3">
    <name type="scientific">Dubosiella newyorkensis</name>
    <dbReference type="NCBI Taxonomy" id="1862672"/>
    <lineage>
        <taxon>Bacteria</taxon>
        <taxon>Bacillati</taxon>
        <taxon>Bacillota</taxon>
        <taxon>Erysipelotrichia</taxon>
        <taxon>Erysipelotrichales</taxon>
        <taxon>Erysipelotrichaceae</taxon>
        <taxon>Dubosiella</taxon>
    </lineage>
</organism>
<name>A0A1U7NJH0_9FIRM</name>
<dbReference type="Gene3D" id="3.20.20.190">
    <property type="entry name" value="Phosphatidylinositol (PI) phosphodiesterase"/>
    <property type="match status" value="1"/>
</dbReference>
<evidence type="ECO:0000259" key="1">
    <source>
        <dbReference type="PROSITE" id="PS51704"/>
    </source>
</evidence>
<protein>
    <recommendedName>
        <fullName evidence="1">GP-PDE domain-containing protein</fullName>
    </recommendedName>
</protein>
<dbReference type="InterPro" id="IPR017946">
    <property type="entry name" value="PLC-like_Pdiesterase_TIM-brl"/>
</dbReference>
<dbReference type="Pfam" id="PF03009">
    <property type="entry name" value="GDPD"/>
    <property type="match status" value="1"/>
</dbReference>
<evidence type="ECO:0000313" key="2">
    <source>
        <dbReference type="EMBL" id="OLU43658.1"/>
    </source>
</evidence>
<dbReference type="GO" id="GO:0008081">
    <property type="term" value="F:phosphoric diester hydrolase activity"/>
    <property type="evidence" value="ECO:0007669"/>
    <property type="project" value="InterPro"/>
</dbReference>
<proteinExistence type="predicted"/>
<feature type="domain" description="GP-PDE" evidence="1">
    <location>
        <begin position="22"/>
        <end position="246"/>
    </location>
</feature>
<dbReference type="PANTHER" id="PTHR46211:SF14">
    <property type="entry name" value="GLYCEROPHOSPHODIESTER PHOSPHODIESTERASE"/>
    <property type="match status" value="1"/>
</dbReference>
<dbReference type="InterPro" id="IPR030395">
    <property type="entry name" value="GP_PDE_dom"/>
</dbReference>
<dbReference type="AlphaFoldDB" id="A0A1U7NJH0"/>
<gene>
    <name evidence="2" type="ORF">BO225_11710</name>
</gene>
<accession>A0A1U7NJH0</accession>
<dbReference type="CDD" id="cd08556">
    <property type="entry name" value="GDPD"/>
    <property type="match status" value="1"/>
</dbReference>
<dbReference type="PANTHER" id="PTHR46211">
    <property type="entry name" value="GLYCEROPHOSPHORYL DIESTER PHOSPHODIESTERASE"/>
    <property type="match status" value="1"/>
</dbReference>
<dbReference type="Proteomes" id="UP000186705">
    <property type="component" value="Unassembled WGS sequence"/>
</dbReference>
<evidence type="ECO:0000313" key="3">
    <source>
        <dbReference type="Proteomes" id="UP000186705"/>
    </source>
</evidence>